<dbReference type="InterPro" id="IPR016193">
    <property type="entry name" value="Cytidine_deaminase-like"/>
</dbReference>
<evidence type="ECO:0000256" key="1">
    <source>
        <dbReference type="ARBA" id="ARBA00022723"/>
    </source>
</evidence>
<dbReference type="Gene3D" id="3.40.140.10">
    <property type="entry name" value="Cytidine Deaminase, domain 2"/>
    <property type="match status" value="1"/>
</dbReference>
<keyword evidence="5" id="KW-1185">Reference proteome</keyword>
<keyword evidence="1" id="KW-0479">Metal-binding</keyword>
<dbReference type="CDD" id="cd01285">
    <property type="entry name" value="nucleoside_deaminase"/>
    <property type="match status" value="1"/>
</dbReference>
<dbReference type="RefSeq" id="WP_379712754.1">
    <property type="nucleotide sequence ID" value="NZ_JBHTBS010000006.1"/>
</dbReference>
<comment type="caution">
    <text evidence="4">The sequence shown here is derived from an EMBL/GenBank/DDBJ whole genome shotgun (WGS) entry which is preliminary data.</text>
</comment>
<dbReference type="PROSITE" id="PS51747">
    <property type="entry name" value="CYT_DCMP_DEAMINASES_2"/>
    <property type="match status" value="1"/>
</dbReference>
<dbReference type="PROSITE" id="PS00903">
    <property type="entry name" value="CYT_DCMP_DEAMINASES_1"/>
    <property type="match status" value="1"/>
</dbReference>
<dbReference type="EC" id="3.5.4.33" evidence="4"/>
<reference evidence="5" key="1">
    <citation type="journal article" date="2019" name="Int. J. Syst. Evol. Microbiol.">
        <title>The Global Catalogue of Microorganisms (GCM) 10K type strain sequencing project: providing services to taxonomists for standard genome sequencing and annotation.</title>
        <authorList>
            <consortium name="The Broad Institute Genomics Platform"/>
            <consortium name="The Broad Institute Genome Sequencing Center for Infectious Disease"/>
            <person name="Wu L."/>
            <person name="Ma J."/>
        </authorList>
    </citation>
    <scope>NUCLEOTIDE SEQUENCE [LARGE SCALE GENOMIC DNA]</scope>
    <source>
        <strain evidence="5">CGMCC 4.1467</strain>
    </source>
</reference>
<protein>
    <submittedName>
        <fullName evidence="4">Nucleoside deaminase</fullName>
        <ecNumber evidence="4">3.5.4.33</ecNumber>
    </submittedName>
</protein>
<evidence type="ECO:0000259" key="3">
    <source>
        <dbReference type="PROSITE" id="PS51747"/>
    </source>
</evidence>
<gene>
    <name evidence="4" type="ORF">ACFQY0_12255</name>
</gene>
<proteinExistence type="predicted"/>
<evidence type="ECO:0000256" key="2">
    <source>
        <dbReference type="ARBA" id="ARBA00022833"/>
    </source>
</evidence>
<dbReference type="Pfam" id="PF00383">
    <property type="entry name" value="dCMP_cyt_deam_1"/>
    <property type="match status" value="1"/>
</dbReference>
<dbReference type="SUPFAM" id="SSF53927">
    <property type="entry name" value="Cytidine deaminase-like"/>
    <property type="match status" value="1"/>
</dbReference>
<dbReference type="PANTHER" id="PTHR11079">
    <property type="entry name" value="CYTOSINE DEAMINASE FAMILY MEMBER"/>
    <property type="match status" value="1"/>
</dbReference>
<name>A0ABW2L8T2_9BACT</name>
<sequence>MSSDSPFMRRAIELARKGMTAGHGGPFGAVVVRDGEIIGEGWNQVLRNNDPTAHGEVTAIRDACSKIDNFHLADCEIHTTGEPCPMCLGAIYWSRIRRIYYGFSIKDAAAIGFDDVDFYSELVLPAEKRSVPSLQSHADEARILLSDYKAIPNRSGY</sequence>
<evidence type="ECO:0000313" key="5">
    <source>
        <dbReference type="Proteomes" id="UP001596472"/>
    </source>
</evidence>
<evidence type="ECO:0000313" key="4">
    <source>
        <dbReference type="EMBL" id="MFC7337955.1"/>
    </source>
</evidence>
<keyword evidence="2" id="KW-0862">Zinc</keyword>
<dbReference type="GO" id="GO:0052717">
    <property type="term" value="F:tRNA-specific adenosine-34 deaminase activity"/>
    <property type="evidence" value="ECO:0007669"/>
    <property type="project" value="UniProtKB-EC"/>
</dbReference>
<dbReference type="InterPro" id="IPR016192">
    <property type="entry name" value="APOBEC/CMP_deaminase_Zn-bd"/>
</dbReference>
<dbReference type="InterPro" id="IPR002125">
    <property type="entry name" value="CMP_dCMP_dom"/>
</dbReference>
<dbReference type="PANTHER" id="PTHR11079:SF161">
    <property type="entry name" value="CMP_DCMP-TYPE DEAMINASE DOMAIN-CONTAINING PROTEIN"/>
    <property type="match status" value="1"/>
</dbReference>
<dbReference type="EMBL" id="JBHTBS010000006">
    <property type="protein sequence ID" value="MFC7337955.1"/>
    <property type="molecule type" value="Genomic_DNA"/>
</dbReference>
<dbReference type="Proteomes" id="UP001596472">
    <property type="component" value="Unassembled WGS sequence"/>
</dbReference>
<keyword evidence="4" id="KW-0378">Hydrolase</keyword>
<organism evidence="4 5">
    <name type="scientific">Haloferula chungangensis</name>
    <dbReference type="NCBI Taxonomy" id="1048331"/>
    <lineage>
        <taxon>Bacteria</taxon>
        <taxon>Pseudomonadati</taxon>
        <taxon>Verrucomicrobiota</taxon>
        <taxon>Verrucomicrobiia</taxon>
        <taxon>Verrucomicrobiales</taxon>
        <taxon>Verrucomicrobiaceae</taxon>
        <taxon>Haloferula</taxon>
    </lineage>
</organism>
<accession>A0ABW2L8T2</accession>
<feature type="domain" description="CMP/dCMP-type deaminase" evidence="3">
    <location>
        <begin position="2"/>
        <end position="114"/>
    </location>
</feature>